<accession>A0A9X8WK64</accession>
<evidence type="ECO:0000313" key="2">
    <source>
        <dbReference type="Proteomes" id="UP000185829"/>
    </source>
</evidence>
<reference evidence="1 2" key="1">
    <citation type="submission" date="2017-01" db="EMBL/GenBank/DDBJ databases">
        <authorList>
            <person name="Varghese N."/>
            <person name="Submissions S."/>
        </authorList>
    </citation>
    <scope>NUCLEOTIDE SEQUENCE [LARGE SCALE GENOMIC DNA]</scope>
    <source>
        <strain evidence="1 2">RUG2-6</strain>
    </source>
</reference>
<organism evidence="1 2">
    <name type="scientific">Peribacillus simplex</name>
    <dbReference type="NCBI Taxonomy" id="1478"/>
    <lineage>
        <taxon>Bacteria</taxon>
        <taxon>Bacillati</taxon>
        <taxon>Bacillota</taxon>
        <taxon>Bacilli</taxon>
        <taxon>Bacillales</taxon>
        <taxon>Bacillaceae</taxon>
        <taxon>Peribacillus</taxon>
    </lineage>
</organism>
<name>A0A9X8WK64_9BACI</name>
<protein>
    <submittedName>
        <fullName evidence="1">Uncharacterized protein</fullName>
    </submittedName>
</protein>
<dbReference type="AlphaFoldDB" id="A0A9X8WK64"/>
<dbReference type="Proteomes" id="UP000185829">
    <property type="component" value="Unassembled WGS sequence"/>
</dbReference>
<dbReference type="RefSeq" id="WP_076367572.1">
    <property type="nucleotide sequence ID" value="NZ_FTMX01000002.1"/>
</dbReference>
<dbReference type="EMBL" id="FTMX01000002">
    <property type="protein sequence ID" value="SIR01305.1"/>
    <property type="molecule type" value="Genomic_DNA"/>
</dbReference>
<comment type="caution">
    <text evidence="1">The sequence shown here is derived from an EMBL/GenBank/DDBJ whole genome shotgun (WGS) entry which is preliminary data.</text>
</comment>
<gene>
    <name evidence="1" type="ORF">SAMN05878482_102771</name>
</gene>
<evidence type="ECO:0000313" key="1">
    <source>
        <dbReference type="EMBL" id="SIR01305.1"/>
    </source>
</evidence>
<proteinExistence type="predicted"/>
<sequence length="181" mass="20830">MEISLNDFLVGDGFSYIFKSGKRGMINFYFFIDSVEEDLTTGYSQSLKEFFKKLNKYPIYLHGISGSKEINISKGAKTSKVAPRNYHHLVEINNIEELVNYFPKAYLDAFNNDSILFSTEETIEMDLTSDIGLARFILDYTKTTSKDRYYLWGGHDGIGFDFVSNFSDYPYNKVPITSDED</sequence>